<protein>
    <recommendedName>
        <fullName evidence="3">Nitrate reductase</fullName>
    </recommendedName>
</protein>
<dbReference type="OrthoDB" id="11703at2"/>
<dbReference type="AlphaFoldDB" id="A0A4V1M1A1"/>
<reference evidence="1 2" key="1">
    <citation type="submission" date="2017-09" db="EMBL/GenBank/DDBJ databases">
        <title>Genomics of the genus Arcobacter.</title>
        <authorList>
            <person name="Perez-Cataluna A."/>
            <person name="Figueras M.J."/>
            <person name="Salas-Masso N."/>
        </authorList>
    </citation>
    <scope>NUCLEOTIDE SEQUENCE [LARGE SCALE GENOMIC DNA]</scope>
    <source>
        <strain evidence="1 2">F156-34</strain>
    </source>
</reference>
<proteinExistence type="predicted"/>
<sequence length="314" mass="36094">MKYILLIILLITNTFAIKELTANYSLEASADVQDIYYEKNSLYVATSMGKVDIFNIEKKEKTNIIEIPKIKDFIGDEIPAKIYSIDKTTNKLLIVSQGSKGYRNLWIYSGNKLNKEIDISKKLYIRKAKFLDENRVILALLSNEFVLYDLQKHTIEKVKQITHSAFSDFTLSEDKQRIISTDESGIVRFLDSKTFEEQKQLKAVNLDKVFQVAYKKGTVLTAGQDRKSALYKENKIEEFNFDFLVYSCALNPNALLGAIAYDESNDVLILDIKNNKKLYSLVGNKAVITRIVFINDKELFVSSESNKINFWRLP</sequence>
<dbReference type="InterPro" id="IPR001680">
    <property type="entry name" value="WD40_rpt"/>
</dbReference>
<dbReference type="SMART" id="SM00320">
    <property type="entry name" value="WD40"/>
    <property type="match status" value="2"/>
</dbReference>
<accession>A0A4V1M1A1</accession>
<dbReference type="Gene3D" id="2.130.10.10">
    <property type="entry name" value="YVTN repeat-like/Quinoprotein amine dehydrogenase"/>
    <property type="match status" value="1"/>
</dbReference>
<dbReference type="Proteomes" id="UP000289718">
    <property type="component" value="Unassembled WGS sequence"/>
</dbReference>
<comment type="caution">
    <text evidence="1">The sequence shown here is derived from an EMBL/GenBank/DDBJ whole genome shotgun (WGS) entry which is preliminary data.</text>
</comment>
<organism evidence="1 2">
    <name type="scientific">Halarcobacter mediterraneus</name>
    <dbReference type="NCBI Taxonomy" id="2023153"/>
    <lineage>
        <taxon>Bacteria</taxon>
        <taxon>Pseudomonadati</taxon>
        <taxon>Campylobacterota</taxon>
        <taxon>Epsilonproteobacteria</taxon>
        <taxon>Campylobacterales</taxon>
        <taxon>Arcobacteraceae</taxon>
        <taxon>Halarcobacter</taxon>
    </lineage>
</organism>
<evidence type="ECO:0000313" key="2">
    <source>
        <dbReference type="Proteomes" id="UP000289718"/>
    </source>
</evidence>
<evidence type="ECO:0008006" key="3">
    <source>
        <dbReference type="Google" id="ProtNLM"/>
    </source>
</evidence>
<evidence type="ECO:0000313" key="1">
    <source>
        <dbReference type="EMBL" id="RXK12795.1"/>
    </source>
</evidence>
<dbReference type="InterPro" id="IPR015943">
    <property type="entry name" value="WD40/YVTN_repeat-like_dom_sf"/>
</dbReference>
<dbReference type="EMBL" id="NXIE01000003">
    <property type="protein sequence ID" value="RXK12795.1"/>
    <property type="molecule type" value="Genomic_DNA"/>
</dbReference>
<dbReference type="SUPFAM" id="SSF50978">
    <property type="entry name" value="WD40 repeat-like"/>
    <property type="match status" value="1"/>
</dbReference>
<dbReference type="RefSeq" id="WP_129061851.1">
    <property type="nucleotide sequence ID" value="NZ_NXIE01000003.1"/>
</dbReference>
<name>A0A4V1M1A1_9BACT</name>
<keyword evidence="2" id="KW-1185">Reference proteome</keyword>
<gene>
    <name evidence="1" type="ORF">CP965_09480</name>
</gene>
<dbReference type="InterPro" id="IPR036322">
    <property type="entry name" value="WD40_repeat_dom_sf"/>
</dbReference>